<organism evidence="2 3">
    <name type="scientific">Eumeta variegata</name>
    <name type="common">Bagworm moth</name>
    <name type="synonym">Eumeta japonica</name>
    <dbReference type="NCBI Taxonomy" id="151549"/>
    <lineage>
        <taxon>Eukaryota</taxon>
        <taxon>Metazoa</taxon>
        <taxon>Ecdysozoa</taxon>
        <taxon>Arthropoda</taxon>
        <taxon>Hexapoda</taxon>
        <taxon>Insecta</taxon>
        <taxon>Pterygota</taxon>
        <taxon>Neoptera</taxon>
        <taxon>Endopterygota</taxon>
        <taxon>Lepidoptera</taxon>
        <taxon>Glossata</taxon>
        <taxon>Ditrysia</taxon>
        <taxon>Tineoidea</taxon>
        <taxon>Psychidae</taxon>
        <taxon>Oiketicinae</taxon>
        <taxon>Eumeta</taxon>
    </lineage>
</organism>
<protein>
    <submittedName>
        <fullName evidence="2">Uncharacterized protein</fullName>
    </submittedName>
</protein>
<name>A0A4C1TUT7_EUMVA</name>
<dbReference type="EMBL" id="BGZK01000090">
    <property type="protein sequence ID" value="GBP17767.1"/>
    <property type="molecule type" value="Genomic_DNA"/>
</dbReference>
<reference evidence="2 3" key="1">
    <citation type="journal article" date="2019" name="Commun. Biol.">
        <title>The bagworm genome reveals a unique fibroin gene that provides high tensile strength.</title>
        <authorList>
            <person name="Kono N."/>
            <person name="Nakamura H."/>
            <person name="Ohtoshi R."/>
            <person name="Tomita M."/>
            <person name="Numata K."/>
            <person name="Arakawa K."/>
        </authorList>
    </citation>
    <scope>NUCLEOTIDE SEQUENCE [LARGE SCALE GENOMIC DNA]</scope>
</reference>
<dbReference type="Proteomes" id="UP000299102">
    <property type="component" value="Unassembled WGS sequence"/>
</dbReference>
<comment type="caution">
    <text evidence="2">The sequence shown here is derived from an EMBL/GenBank/DDBJ whole genome shotgun (WGS) entry which is preliminary data.</text>
</comment>
<proteinExistence type="predicted"/>
<accession>A0A4C1TUT7</accession>
<evidence type="ECO:0000313" key="2">
    <source>
        <dbReference type="EMBL" id="GBP17767.1"/>
    </source>
</evidence>
<evidence type="ECO:0000256" key="1">
    <source>
        <dbReference type="SAM" id="MobiDB-lite"/>
    </source>
</evidence>
<keyword evidence="3" id="KW-1185">Reference proteome</keyword>
<dbReference type="AlphaFoldDB" id="A0A4C1TUT7"/>
<gene>
    <name evidence="2" type="ORF">EVAR_102626_1</name>
</gene>
<evidence type="ECO:0000313" key="3">
    <source>
        <dbReference type="Proteomes" id="UP000299102"/>
    </source>
</evidence>
<sequence>MTILTECWVMPYTSVGDVEEIVMKYRLYQASNPKAAGSTTNETRNEIGTDSRSHLCVVGVFEGRGYLMVGSGGFKEGEGHFVPWKAHGAVCSFIVNASVDEVFGSPHPAPRIPQFRDPQSQKDCGGECLDTEVKTKRLRSVRPSVLPQANASYPLPAHSARR</sequence>
<feature type="region of interest" description="Disordered" evidence="1">
    <location>
        <begin position="139"/>
        <end position="162"/>
    </location>
</feature>